<evidence type="ECO:0000256" key="1">
    <source>
        <dbReference type="SAM" id="MobiDB-lite"/>
    </source>
</evidence>
<evidence type="ECO:0000313" key="4">
    <source>
        <dbReference type="Proteomes" id="UP000758603"/>
    </source>
</evidence>
<dbReference type="AlphaFoldDB" id="A0A9P8UD02"/>
<keyword evidence="4" id="KW-1185">Reference proteome</keyword>
<dbReference type="GeneID" id="70132524"/>
<sequence length="91" mass="11063">MRNHFFLFFNLFFFLFLSFSFSFCFRYAQLWRRGLLFSQNPLINCIGIEPDQRAARESHIHLETDGRNETSRFGLRQSSEMRERNLDHGHR</sequence>
<name>A0A9P8UD02_9PEZI</name>
<comment type="caution">
    <text evidence="3">The sequence shown here is derived from an EMBL/GenBank/DDBJ whole genome shotgun (WGS) entry which is preliminary data.</text>
</comment>
<protein>
    <submittedName>
        <fullName evidence="3">Uncharacterized protein</fullName>
    </submittedName>
</protein>
<accession>A0A9P8UD02</accession>
<keyword evidence="2" id="KW-0472">Membrane</keyword>
<evidence type="ECO:0000256" key="2">
    <source>
        <dbReference type="SAM" id="Phobius"/>
    </source>
</evidence>
<keyword evidence="2" id="KW-1133">Transmembrane helix</keyword>
<dbReference type="RefSeq" id="XP_045953935.1">
    <property type="nucleotide sequence ID" value="XM_046103632.1"/>
</dbReference>
<evidence type="ECO:0000313" key="3">
    <source>
        <dbReference type="EMBL" id="KAH6647423.1"/>
    </source>
</evidence>
<feature type="compositionally biased region" description="Basic and acidic residues" evidence="1">
    <location>
        <begin position="79"/>
        <end position="91"/>
    </location>
</feature>
<organism evidence="3 4">
    <name type="scientific">Truncatella angustata</name>
    <dbReference type="NCBI Taxonomy" id="152316"/>
    <lineage>
        <taxon>Eukaryota</taxon>
        <taxon>Fungi</taxon>
        <taxon>Dikarya</taxon>
        <taxon>Ascomycota</taxon>
        <taxon>Pezizomycotina</taxon>
        <taxon>Sordariomycetes</taxon>
        <taxon>Xylariomycetidae</taxon>
        <taxon>Amphisphaeriales</taxon>
        <taxon>Sporocadaceae</taxon>
        <taxon>Truncatella</taxon>
    </lineage>
</organism>
<feature type="transmembrane region" description="Helical" evidence="2">
    <location>
        <begin position="6"/>
        <end position="28"/>
    </location>
</feature>
<proteinExistence type="predicted"/>
<dbReference type="Proteomes" id="UP000758603">
    <property type="component" value="Unassembled WGS sequence"/>
</dbReference>
<reference evidence="3" key="1">
    <citation type="journal article" date="2021" name="Nat. Commun.">
        <title>Genetic determinants of endophytism in the Arabidopsis root mycobiome.</title>
        <authorList>
            <person name="Mesny F."/>
            <person name="Miyauchi S."/>
            <person name="Thiergart T."/>
            <person name="Pickel B."/>
            <person name="Atanasova L."/>
            <person name="Karlsson M."/>
            <person name="Huettel B."/>
            <person name="Barry K.W."/>
            <person name="Haridas S."/>
            <person name="Chen C."/>
            <person name="Bauer D."/>
            <person name="Andreopoulos W."/>
            <person name="Pangilinan J."/>
            <person name="LaButti K."/>
            <person name="Riley R."/>
            <person name="Lipzen A."/>
            <person name="Clum A."/>
            <person name="Drula E."/>
            <person name="Henrissat B."/>
            <person name="Kohler A."/>
            <person name="Grigoriev I.V."/>
            <person name="Martin F.M."/>
            <person name="Hacquard S."/>
        </authorList>
    </citation>
    <scope>NUCLEOTIDE SEQUENCE</scope>
    <source>
        <strain evidence="3">MPI-SDFR-AT-0073</strain>
    </source>
</reference>
<feature type="region of interest" description="Disordered" evidence="1">
    <location>
        <begin position="64"/>
        <end position="91"/>
    </location>
</feature>
<dbReference type="EMBL" id="JAGPXC010000008">
    <property type="protein sequence ID" value="KAH6647423.1"/>
    <property type="molecule type" value="Genomic_DNA"/>
</dbReference>
<keyword evidence="2" id="KW-0812">Transmembrane</keyword>
<gene>
    <name evidence="3" type="ORF">BKA67DRAFT_577418</name>
</gene>